<sequence length="482" mass="50286">MSNVHQSSSDLCDLSLAAAARAIATGSLSATDYSTALLQSARLHVDLKAFITLDEDYVLEAAKKADQERQAGSIRGPLHGVPIAVKDSINTQDLPTSIGTSLLADFRPAEDAVIVKVMRSAGAIVFGKSNLVEMSYGLTGLNAHYGQVKNPYDIDRITGGSSSGGGAAVAARIVPAALGGDTVGSIRVPSSLCGVVGFRPSTGRWPAGGVAPISDSLDTAGPMARTVEDCAILDAIATGEVWHSRAPVAGLKGLRFGYAPRQHLDIVDSDVESCFSRALAVLAEAGAEIVEVDLGADFHALAFKANWPIFARETRPSVTNFLAEHGIATTFEKIYEGLGTGIKSVWANSVVLNAPNSVSKQDYYASLNLHRPVLQQRFAQAYREHRLDGLLFPTTPTVAPPIASHAQFDVAGHAANRITLARNTFPGSCAGLPGISIPIGLSPAGLPIGMEIDGPRNGDVALLEAASRVFAVLGPIAAPKLA</sequence>
<dbReference type="InterPro" id="IPR000120">
    <property type="entry name" value="Amidase"/>
</dbReference>
<dbReference type="InterPro" id="IPR036928">
    <property type="entry name" value="AS_sf"/>
</dbReference>
<reference evidence="2 3" key="1">
    <citation type="submission" date="2018-06" db="EMBL/GenBank/DDBJ databases">
        <authorList>
            <person name="Feng T."/>
            <person name="Jeon C.O."/>
        </authorList>
    </citation>
    <scope>NUCLEOTIDE SEQUENCE [LARGE SCALE GENOMIC DNA]</scope>
    <source>
        <strain evidence="2 3">S23</strain>
    </source>
</reference>
<dbReference type="SUPFAM" id="SSF75304">
    <property type="entry name" value="Amidase signature (AS) enzymes"/>
    <property type="match status" value="1"/>
</dbReference>
<feature type="domain" description="Amidase" evidence="1">
    <location>
        <begin position="39"/>
        <end position="463"/>
    </location>
</feature>
<accession>A0A370P246</accession>
<dbReference type="GO" id="GO:0003824">
    <property type="term" value="F:catalytic activity"/>
    <property type="evidence" value="ECO:0007669"/>
    <property type="project" value="InterPro"/>
</dbReference>
<dbReference type="Proteomes" id="UP000255165">
    <property type="component" value="Unassembled WGS sequence"/>
</dbReference>
<dbReference type="InterPro" id="IPR023631">
    <property type="entry name" value="Amidase_dom"/>
</dbReference>
<dbReference type="EMBL" id="QKWJ01000002">
    <property type="protein sequence ID" value="RDK11932.1"/>
    <property type="molecule type" value="Genomic_DNA"/>
</dbReference>
<dbReference type="PANTHER" id="PTHR11895:SF151">
    <property type="entry name" value="GLUTAMYL-TRNA(GLN) AMIDOTRANSFERASE SUBUNIT A"/>
    <property type="match status" value="1"/>
</dbReference>
<keyword evidence="3" id="KW-1185">Reference proteome</keyword>
<evidence type="ECO:0000259" key="1">
    <source>
        <dbReference type="Pfam" id="PF01425"/>
    </source>
</evidence>
<dbReference type="AlphaFoldDB" id="A0A370P246"/>
<dbReference type="RefSeq" id="WP_115013205.1">
    <property type="nucleotide sequence ID" value="NZ_QKWJ01000002.1"/>
</dbReference>
<organism evidence="2 3">
    <name type="scientific">Cupriavidus lacunae</name>
    <dbReference type="NCBI Taxonomy" id="2666307"/>
    <lineage>
        <taxon>Bacteria</taxon>
        <taxon>Pseudomonadati</taxon>
        <taxon>Pseudomonadota</taxon>
        <taxon>Betaproteobacteria</taxon>
        <taxon>Burkholderiales</taxon>
        <taxon>Burkholderiaceae</taxon>
        <taxon>Cupriavidus</taxon>
    </lineage>
</organism>
<dbReference type="Pfam" id="PF01425">
    <property type="entry name" value="Amidase"/>
    <property type="match status" value="1"/>
</dbReference>
<protein>
    <submittedName>
        <fullName evidence="2">Amidase</fullName>
    </submittedName>
</protein>
<evidence type="ECO:0000313" key="3">
    <source>
        <dbReference type="Proteomes" id="UP000255165"/>
    </source>
</evidence>
<dbReference type="PANTHER" id="PTHR11895">
    <property type="entry name" value="TRANSAMIDASE"/>
    <property type="match status" value="1"/>
</dbReference>
<proteinExistence type="predicted"/>
<name>A0A370P246_9BURK</name>
<evidence type="ECO:0000313" key="2">
    <source>
        <dbReference type="EMBL" id="RDK11932.1"/>
    </source>
</evidence>
<comment type="caution">
    <text evidence="2">The sequence shown here is derived from an EMBL/GenBank/DDBJ whole genome shotgun (WGS) entry which is preliminary data.</text>
</comment>
<gene>
    <name evidence="2" type="ORF">DN412_03315</name>
</gene>
<dbReference type="Gene3D" id="3.90.1300.10">
    <property type="entry name" value="Amidase signature (AS) domain"/>
    <property type="match status" value="1"/>
</dbReference>